<accession>A0A5J5F5A4</accession>
<evidence type="ECO:0000313" key="2">
    <source>
        <dbReference type="EMBL" id="KAA8911545.1"/>
    </source>
</evidence>
<name>A0A5J5F5A4_9PEZI</name>
<dbReference type="InterPro" id="IPR049545">
    <property type="entry name" value="Gta3_dom"/>
</dbReference>
<dbReference type="Pfam" id="PF20978">
    <property type="entry name" value="Gta3"/>
    <property type="match status" value="1"/>
</dbReference>
<organism evidence="2 3">
    <name type="scientific">Sphaerosporella brunnea</name>
    <dbReference type="NCBI Taxonomy" id="1250544"/>
    <lineage>
        <taxon>Eukaryota</taxon>
        <taxon>Fungi</taxon>
        <taxon>Dikarya</taxon>
        <taxon>Ascomycota</taxon>
        <taxon>Pezizomycotina</taxon>
        <taxon>Pezizomycetes</taxon>
        <taxon>Pezizales</taxon>
        <taxon>Pyronemataceae</taxon>
        <taxon>Sphaerosporella</taxon>
    </lineage>
</organism>
<evidence type="ECO:0000259" key="1">
    <source>
        <dbReference type="Pfam" id="PF20978"/>
    </source>
</evidence>
<feature type="domain" description="Glutamyl-tRNA amidotransferase complex subunit Gta3" evidence="1">
    <location>
        <begin position="47"/>
        <end position="103"/>
    </location>
</feature>
<dbReference type="Proteomes" id="UP000326924">
    <property type="component" value="Unassembled WGS sequence"/>
</dbReference>
<dbReference type="EMBL" id="VXIS01000034">
    <property type="protein sequence ID" value="KAA8911545.1"/>
    <property type="molecule type" value="Genomic_DNA"/>
</dbReference>
<proteinExistence type="predicted"/>
<sequence>MRSYLLLLRRSTSTLSGGVKYQLPAASWSISSLLPSESAEAREADEQTKITLTTLQHLYRLSALTPPAEADVGEQQKSLRSLQNHLHFVRAVQQVDTTGVAPLSRIEDEASPAQISIEDVFKESIKQKLRERERSPQGAIEWVPMTFPKRKVGDFYVVEGTEEEPPEEKVSQKPLVREVLGM</sequence>
<comment type="caution">
    <text evidence="2">The sequence shown here is derived from an EMBL/GenBank/DDBJ whole genome shotgun (WGS) entry which is preliminary data.</text>
</comment>
<reference evidence="2 3" key="1">
    <citation type="submission" date="2019-09" db="EMBL/GenBank/DDBJ databases">
        <title>Draft genome of the ectomycorrhizal ascomycete Sphaerosporella brunnea.</title>
        <authorList>
            <consortium name="DOE Joint Genome Institute"/>
            <person name="Benucci G.M."/>
            <person name="Marozzi G."/>
            <person name="Antonielli L."/>
            <person name="Sanchez S."/>
            <person name="Marco P."/>
            <person name="Wang X."/>
            <person name="Falini L.B."/>
            <person name="Barry K."/>
            <person name="Haridas S."/>
            <person name="Lipzen A."/>
            <person name="Labutti K."/>
            <person name="Grigoriev I.V."/>
            <person name="Murat C."/>
            <person name="Martin F."/>
            <person name="Albertini E."/>
            <person name="Donnini D."/>
            <person name="Bonito G."/>
        </authorList>
    </citation>
    <scope>NUCLEOTIDE SEQUENCE [LARGE SCALE GENOMIC DNA]</scope>
    <source>
        <strain evidence="2 3">Sb_GMNB300</strain>
    </source>
</reference>
<keyword evidence="3" id="KW-1185">Reference proteome</keyword>
<protein>
    <recommendedName>
        <fullName evidence="1">Glutamyl-tRNA amidotransferase complex subunit Gta3 domain-containing protein</fullName>
    </recommendedName>
</protein>
<gene>
    <name evidence="2" type="ORF">FN846DRAFT_904250</name>
</gene>
<dbReference type="InParanoid" id="A0A5J5F5A4"/>
<dbReference type="OrthoDB" id="5522061at2759"/>
<evidence type="ECO:0000313" key="3">
    <source>
        <dbReference type="Proteomes" id="UP000326924"/>
    </source>
</evidence>
<dbReference type="AlphaFoldDB" id="A0A5J5F5A4"/>